<comment type="similarity">
    <text evidence="8">In the N-terminal section; belongs to the bacterial solute-binding protein 3 family.</text>
</comment>
<dbReference type="SUPFAM" id="SSF53850">
    <property type="entry name" value="Periplasmic binding protein-like II"/>
    <property type="match status" value="1"/>
</dbReference>
<organism evidence="10 11">
    <name type="scientific">Atopomonas hussainii</name>
    <dbReference type="NCBI Taxonomy" id="1429083"/>
    <lineage>
        <taxon>Bacteria</taxon>
        <taxon>Pseudomonadati</taxon>
        <taxon>Pseudomonadota</taxon>
        <taxon>Gammaproteobacteria</taxon>
        <taxon>Pseudomonadales</taxon>
        <taxon>Pseudomonadaceae</taxon>
        <taxon>Atopomonas</taxon>
    </lineage>
</organism>
<dbReference type="SUPFAM" id="SSF53955">
    <property type="entry name" value="Lysozyme-like"/>
    <property type="match status" value="1"/>
</dbReference>
<dbReference type="InterPro" id="IPR008258">
    <property type="entry name" value="Transglycosylase_SLT_dom_1"/>
</dbReference>
<dbReference type="HAMAP" id="MF_02016">
    <property type="entry name" value="MltF"/>
    <property type="match status" value="1"/>
</dbReference>
<dbReference type="InterPro" id="IPR001638">
    <property type="entry name" value="Solute-binding_3/MltF_N"/>
</dbReference>
<comment type="subcellular location">
    <subcellularLocation>
        <location evidence="8">Cell outer membrane</location>
        <topology evidence="8">Peripheral membrane protein</topology>
    </subcellularLocation>
    <text evidence="8">Attached to the inner leaflet of the outer membrane.</text>
</comment>
<keyword evidence="3 8" id="KW-0732">Signal</keyword>
<dbReference type="GO" id="GO:0009279">
    <property type="term" value="C:cell outer membrane"/>
    <property type="evidence" value="ECO:0007669"/>
    <property type="project" value="UniProtKB-SubCell"/>
</dbReference>
<comment type="similarity">
    <text evidence="1">Belongs to the transglycosylase Slt family.</text>
</comment>
<keyword evidence="7 8" id="KW-0961">Cell wall biogenesis/degradation</keyword>
<dbReference type="Gene3D" id="3.40.190.10">
    <property type="entry name" value="Periplasmic binding protein-like II"/>
    <property type="match status" value="2"/>
</dbReference>
<evidence type="ECO:0000313" key="10">
    <source>
        <dbReference type="EMBL" id="SEK80494.1"/>
    </source>
</evidence>
<dbReference type="EC" id="4.2.2.n1" evidence="8"/>
<evidence type="ECO:0000256" key="2">
    <source>
        <dbReference type="ARBA" id="ARBA00010333"/>
    </source>
</evidence>
<dbReference type="NCBIfam" id="NF008112">
    <property type="entry name" value="PRK10859.1"/>
    <property type="match status" value="1"/>
</dbReference>
<dbReference type="Pfam" id="PF01464">
    <property type="entry name" value="SLT"/>
    <property type="match status" value="1"/>
</dbReference>
<comment type="similarity">
    <text evidence="8">In the C-terminal section; belongs to the transglycosylase Slt family.</text>
</comment>
<accession>A0A1H7K1K8</accession>
<dbReference type="STRING" id="1429083.GCA_001885685_01312"/>
<evidence type="ECO:0000256" key="3">
    <source>
        <dbReference type="ARBA" id="ARBA00022729"/>
    </source>
</evidence>
<proteinExistence type="inferred from homology"/>
<protein>
    <recommendedName>
        <fullName evidence="8">Membrane-bound lytic murein transglycosylase F</fullName>
        <ecNumber evidence="8">4.2.2.n1</ecNumber>
    </recommendedName>
    <alternativeName>
        <fullName evidence="8">Murein lyase F</fullName>
    </alternativeName>
</protein>
<feature type="domain" description="Solute-binding protein family 3/N-terminal" evidence="9">
    <location>
        <begin position="72"/>
        <end position="296"/>
    </location>
</feature>
<feature type="active site" evidence="8">
    <location>
        <position position="343"/>
    </location>
</feature>
<evidence type="ECO:0000256" key="4">
    <source>
        <dbReference type="ARBA" id="ARBA00023136"/>
    </source>
</evidence>
<keyword evidence="11" id="KW-1185">Reference proteome</keyword>
<evidence type="ECO:0000256" key="5">
    <source>
        <dbReference type="ARBA" id="ARBA00023237"/>
    </source>
</evidence>
<dbReference type="Proteomes" id="UP000185766">
    <property type="component" value="Unassembled WGS sequence"/>
</dbReference>
<evidence type="ECO:0000313" key="11">
    <source>
        <dbReference type="Proteomes" id="UP000185766"/>
    </source>
</evidence>
<comment type="catalytic activity">
    <reaction evidence="8">
        <text>Exolytic cleavage of the (1-&gt;4)-beta-glycosidic linkage between N-acetylmuramic acid (MurNAc) and N-acetylglucosamine (GlcNAc) residues in peptidoglycan, from either the reducing or the non-reducing ends of the peptidoglycan chains, with concomitant formation of a 1,6-anhydrobond in the MurNAc residue.</text>
        <dbReference type="EC" id="4.2.2.n1"/>
    </reaction>
</comment>
<dbReference type="SMART" id="SM00062">
    <property type="entry name" value="PBPb"/>
    <property type="match status" value="1"/>
</dbReference>
<dbReference type="GO" id="GO:0008933">
    <property type="term" value="F:peptidoglycan lytic transglycosylase activity"/>
    <property type="evidence" value="ECO:0007669"/>
    <property type="project" value="UniProtKB-UniRule"/>
</dbReference>
<dbReference type="Gene3D" id="1.10.530.10">
    <property type="match status" value="1"/>
</dbReference>
<comment type="domain">
    <text evidence="8">The N-terminal domain does not have lytic activity and probably modulates enzymatic activity. The C-terminal domain is the catalytic active domain.</text>
</comment>
<dbReference type="InterPro" id="IPR000189">
    <property type="entry name" value="Transglyc_AS"/>
</dbReference>
<evidence type="ECO:0000256" key="7">
    <source>
        <dbReference type="ARBA" id="ARBA00023316"/>
    </source>
</evidence>
<gene>
    <name evidence="8" type="primary">mltF</name>
    <name evidence="10" type="ORF">SAMN05216214_105115</name>
</gene>
<dbReference type="PANTHER" id="PTHR35936">
    <property type="entry name" value="MEMBRANE-BOUND LYTIC MUREIN TRANSGLYCOSYLASE F"/>
    <property type="match status" value="1"/>
</dbReference>
<dbReference type="GO" id="GO:0071555">
    <property type="term" value="P:cell wall organization"/>
    <property type="evidence" value="ECO:0007669"/>
    <property type="project" value="UniProtKB-KW"/>
</dbReference>
<keyword evidence="6 8" id="KW-0456">Lyase</keyword>
<dbReference type="PANTHER" id="PTHR35936:SF32">
    <property type="entry name" value="MEMBRANE-BOUND LYTIC MUREIN TRANSGLYCOSYLASE F"/>
    <property type="match status" value="1"/>
</dbReference>
<dbReference type="AlphaFoldDB" id="A0A1H7K1K8"/>
<dbReference type="InterPro" id="IPR023346">
    <property type="entry name" value="Lysozyme-like_dom_sf"/>
</dbReference>
<reference evidence="10 11" key="1">
    <citation type="submission" date="2016-10" db="EMBL/GenBank/DDBJ databases">
        <authorList>
            <person name="de Groot N.N."/>
        </authorList>
    </citation>
    <scope>NUCLEOTIDE SEQUENCE [LARGE SCALE GENOMIC DNA]</scope>
    <source>
        <strain evidence="10 11">JCM 19513</strain>
    </source>
</reference>
<keyword evidence="4 8" id="KW-0472">Membrane</keyword>
<sequence>MWPISQFAPQAAKEKIWCGWRIAYTQPMRTFPSFLLRPLLWLASGVLALLLSGCGEPAPPPSLLEQIQQAGELRVMTRNSPTTYFEDKSGTNGFEYQLSKQFAKQLGVELKVITASTFEELFSSLVDGRAHIIAANIVDTPSRHQFARFSKGYLEVVPQVVYRHGQPRPRSISDLIGKRILVSRSSSQAELLANLKRQYPELSWEESDDVEVVDLLGLIDEGRIDFTIVNSNELATNQVYFSKVRVGFDIGTATWLSWAVAGGKDESLLQAINAFLDTTKANGTLNRLIDRFYGHVEKLGYVGAYAFAQHLQQRLPRYERYFQKSANEYNLDWRLLAAVGYQESLWQPEATSKTGVRGLMMLTQRTARAMGVEDRLNPQQSIAGGARYLAYLNDTLPDEIPADERIWFVLAAYNVGMGHLDDARKLTADAGLNPNSWNDVREILPRLARKQWYSKTRYGYARGWEPVDFVRNIRRYYDILSWIGQPSLEGRQLGRSNLHIPGLDRNSSLDR</sequence>
<dbReference type="GO" id="GO:0009253">
    <property type="term" value="P:peptidoglycan catabolic process"/>
    <property type="evidence" value="ECO:0007669"/>
    <property type="project" value="TreeGrafter"/>
</dbReference>
<evidence type="ECO:0000259" key="9">
    <source>
        <dbReference type="SMART" id="SM00062"/>
    </source>
</evidence>
<evidence type="ECO:0000256" key="6">
    <source>
        <dbReference type="ARBA" id="ARBA00023239"/>
    </source>
</evidence>
<evidence type="ECO:0000256" key="1">
    <source>
        <dbReference type="ARBA" id="ARBA00007734"/>
    </source>
</evidence>
<dbReference type="CDD" id="cd01009">
    <property type="entry name" value="PBP2_YfhD_N"/>
    <property type="match status" value="1"/>
</dbReference>
<dbReference type="GO" id="GO:0016998">
    <property type="term" value="P:cell wall macromolecule catabolic process"/>
    <property type="evidence" value="ECO:0007669"/>
    <property type="project" value="UniProtKB-UniRule"/>
</dbReference>
<comment type="function">
    <text evidence="8">Murein-degrading enzyme that degrades murein glycan strands and insoluble, high-molecular weight murein sacculi, with the concomitant formation of a 1,6-anhydromuramoyl product. Lytic transglycosylases (LTs) play an integral role in the metabolism of the peptidoglycan (PG) sacculus. Their lytic action creates space within the PG sacculus to allow for its expansion as well as for the insertion of various structures such as secretion systems and flagella.</text>
</comment>
<dbReference type="Pfam" id="PF00497">
    <property type="entry name" value="SBP_bac_3"/>
    <property type="match status" value="1"/>
</dbReference>
<dbReference type="CDD" id="cd13403">
    <property type="entry name" value="MLTF-like"/>
    <property type="match status" value="1"/>
</dbReference>
<comment type="caution">
    <text evidence="8">Lacks conserved residue(s) required for the propagation of feature annotation.</text>
</comment>
<dbReference type="PROSITE" id="PS00922">
    <property type="entry name" value="TRANSGLYCOSYLASE"/>
    <property type="match status" value="1"/>
</dbReference>
<dbReference type="EMBL" id="FOAS01000005">
    <property type="protein sequence ID" value="SEK80494.1"/>
    <property type="molecule type" value="Genomic_DNA"/>
</dbReference>
<feature type="region of interest" description="LT domain" evidence="8">
    <location>
        <begin position="297"/>
        <end position="511"/>
    </location>
</feature>
<comment type="similarity">
    <text evidence="2">Belongs to the bacterial solute-binding protein 3 family.</text>
</comment>
<name>A0A1H7K1K8_9GAMM</name>
<keyword evidence="5 8" id="KW-0998">Cell outer membrane</keyword>
<dbReference type="InterPro" id="IPR023703">
    <property type="entry name" value="MltF"/>
</dbReference>
<evidence type="ECO:0000256" key="8">
    <source>
        <dbReference type="HAMAP-Rule" id="MF_02016"/>
    </source>
</evidence>